<protein>
    <recommendedName>
        <fullName evidence="2">DUF934 domain-containing protein</fullName>
    </recommendedName>
</protein>
<accession>A0A382FJS1</accession>
<organism evidence="1">
    <name type="scientific">marine metagenome</name>
    <dbReference type="NCBI Taxonomy" id="408172"/>
    <lineage>
        <taxon>unclassified sequences</taxon>
        <taxon>metagenomes</taxon>
        <taxon>ecological metagenomes</taxon>
    </lineage>
</organism>
<evidence type="ECO:0000313" key="1">
    <source>
        <dbReference type="EMBL" id="SVB62574.1"/>
    </source>
</evidence>
<sequence>VIVSIDQWMVRRDDLLKRSDLIGIWLKSDEHPETIAGDLAHLSLVALEFPSFRDGRAYSYARLLRDKYVFSGEIRAVGDVLLDQLHFMA</sequence>
<name>A0A382FJS1_9ZZZZ</name>
<proteinExistence type="predicted"/>
<dbReference type="EMBL" id="UINC01050057">
    <property type="protein sequence ID" value="SVB62574.1"/>
    <property type="molecule type" value="Genomic_DNA"/>
</dbReference>
<dbReference type="InterPro" id="IPR008318">
    <property type="entry name" value="UCP030820"/>
</dbReference>
<evidence type="ECO:0008006" key="2">
    <source>
        <dbReference type="Google" id="ProtNLM"/>
    </source>
</evidence>
<feature type="non-terminal residue" evidence="1">
    <location>
        <position position="1"/>
    </location>
</feature>
<feature type="non-terminal residue" evidence="1">
    <location>
        <position position="89"/>
    </location>
</feature>
<gene>
    <name evidence="1" type="ORF">METZ01_LOCUS215428</name>
</gene>
<reference evidence="1" key="1">
    <citation type="submission" date="2018-05" db="EMBL/GenBank/DDBJ databases">
        <authorList>
            <person name="Lanie J.A."/>
            <person name="Ng W.-L."/>
            <person name="Kazmierczak K.M."/>
            <person name="Andrzejewski T.M."/>
            <person name="Davidsen T.M."/>
            <person name="Wayne K.J."/>
            <person name="Tettelin H."/>
            <person name="Glass J.I."/>
            <person name="Rusch D."/>
            <person name="Podicherti R."/>
            <person name="Tsui H.-C.T."/>
            <person name="Winkler M.E."/>
        </authorList>
    </citation>
    <scope>NUCLEOTIDE SEQUENCE</scope>
</reference>
<dbReference type="AlphaFoldDB" id="A0A382FJS1"/>
<dbReference type="Pfam" id="PF06073">
    <property type="entry name" value="DUF934"/>
    <property type="match status" value="1"/>
</dbReference>